<keyword evidence="3" id="KW-1185">Reference proteome</keyword>
<evidence type="ECO:0000313" key="2">
    <source>
        <dbReference type="EMBL" id="KAF2434158.1"/>
    </source>
</evidence>
<feature type="region of interest" description="Disordered" evidence="1">
    <location>
        <begin position="131"/>
        <end position="180"/>
    </location>
</feature>
<reference evidence="2" key="1">
    <citation type="journal article" date="2020" name="Stud. Mycol.">
        <title>101 Dothideomycetes genomes: a test case for predicting lifestyles and emergence of pathogens.</title>
        <authorList>
            <person name="Haridas S."/>
            <person name="Albert R."/>
            <person name="Binder M."/>
            <person name="Bloem J."/>
            <person name="Labutti K."/>
            <person name="Salamov A."/>
            <person name="Andreopoulos B."/>
            <person name="Baker S."/>
            <person name="Barry K."/>
            <person name="Bills G."/>
            <person name="Bluhm B."/>
            <person name="Cannon C."/>
            <person name="Castanera R."/>
            <person name="Culley D."/>
            <person name="Daum C."/>
            <person name="Ezra D."/>
            <person name="Gonzalez J."/>
            <person name="Henrissat B."/>
            <person name="Kuo A."/>
            <person name="Liang C."/>
            <person name="Lipzen A."/>
            <person name="Lutzoni F."/>
            <person name="Magnuson J."/>
            <person name="Mondo S."/>
            <person name="Nolan M."/>
            <person name="Ohm R."/>
            <person name="Pangilinan J."/>
            <person name="Park H.-J."/>
            <person name="Ramirez L."/>
            <person name="Alfaro M."/>
            <person name="Sun H."/>
            <person name="Tritt A."/>
            <person name="Yoshinaga Y."/>
            <person name="Zwiers L.-H."/>
            <person name="Turgeon B."/>
            <person name="Goodwin S."/>
            <person name="Spatafora J."/>
            <person name="Crous P."/>
            <person name="Grigoriev I."/>
        </authorList>
    </citation>
    <scope>NUCLEOTIDE SEQUENCE</scope>
    <source>
        <strain evidence="2">CBS 130266</strain>
    </source>
</reference>
<feature type="region of interest" description="Disordered" evidence="1">
    <location>
        <begin position="205"/>
        <end position="231"/>
    </location>
</feature>
<feature type="compositionally biased region" description="Basic and acidic residues" evidence="1">
    <location>
        <begin position="205"/>
        <end position="215"/>
    </location>
</feature>
<feature type="region of interest" description="Disordered" evidence="1">
    <location>
        <begin position="45"/>
        <end position="110"/>
    </location>
</feature>
<comment type="caution">
    <text evidence="2">The sequence shown here is derived from an EMBL/GenBank/DDBJ whole genome shotgun (WGS) entry which is preliminary data.</text>
</comment>
<dbReference type="EMBL" id="MU007017">
    <property type="protein sequence ID" value="KAF2434158.1"/>
    <property type="molecule type" value="Genomic_DNA"/>
</dbReference>
<proteinExistence type="predicted"/>
<sequence>MGPPPYGYDGPEDNYPQLPDAVINATRVLGGIGGLMANMIGVQIPGPNQDYGYGGDEYEEEYPEERGRGRHRDGGPDDYEGGPPRSRSRMVRMGRSVSRGAMSAVRGTGRGVRSISRGAFRAGRSISRAGSRVGCRVGRSLSRSASRMGRSIRARSRSLNPFSEQNREKRRFKKWEKQEHEARNAHAYEAGYGKKLWKYERELDKKARKGEERTQKRAQTPNGIRGAIYHY</sequence>
<name>A0A9P4NZF0_9PEZI</name>
<gene>
    <name evidence="2" type="ORF">EJ08DRAFT_676118</name>
</gene>
<dbReference type="Proteomes" id="UP000800235">
    <property type="component" value="Unassembled WGS sequence"/>
</dbReference>
<protein>
    <submittedName>
        <fullName evidence="2">Uncharacterized protein</fullName>
    </submittedName>
</protein>
<accession>A0A9P4NZF0</accession>
<evidence type="ECO:0000256" key="1">
    <source>
        <dbReference type="SAM" id="MobiDB-lite"/>
    </source>
</evidence>
<dbReference type="AlphaFoldDB" id="A0A9P4NZF0"/>
<feature type="compositionally biased region" description="Basic and acidic residues" evidence="1">
    <location>
        <begin position="64"/>
        <end position="75"/>
    </location>
</feature>
<evidence type="ECO:0000313" key="3">
    <source>
        <dbReference type="Proteomes" id="UP000800235"/>
    </source>
</evidence>
<organism evidence="2 3">
    <name type="scientific">Tothia fuscella</name>
    <dbReference type="NCBI Taxonomy" id="1048955"/>
    <lineage>
        <taxon>Eukaryota</taxon>
        <taxon>Fungi</taxon>
        <taxon>Dikarya</taxon>
        <taxon>Ascomycota</taxon>
        <taxon>Pezizomycotina</taxon>
        <taxon>Dothideomycetes</taxon>
        <taxon>Pleosporomycetidae</taxon>
        <taxon>Venturiales</taxon>
        <taxon>Cylindrosympodiaceae</taxon>
        <taxon>Tothia</taxon>
    </lineage>
</organism>